<dbReference type="InterPro" id="IPR001763">
    <property type="entry name" value="Rhodanese-like_dom"/>
</dbReference>
<feature type="domain" description="Rhodanese" evidence="2">
    <location>
        <begin position="80"/>
        <end position="174"/>
    </location>
</feature>
<dbReference type="PROSITE" id="PS50206">
    <property type="entry name" value="RHODANESE_3"/>
    <property type="match status" value="1"/>
</dbReference>
<dbReference type="InterPro" id="IPR050229">
    <property type="entry name" value="GlpE_sulfurtransferase"/>
</dbReference>
<dbReference type="OrthoDB" id="9789348at2"/>
<dbReference type="Pfam" id="PF00581">
    <property type="entry name" value="Rhodanese"/>
    <property type="match status" value="1"/>
</dbReference>
<dbReference type="GO" id="GO:0016740">
    <property type="term" value="F:transferase activity"/>
    <property type="evidence" value="ECO:0007669"/>
    <property type="project" value="UniProtKB-KW"/>
</dbReference>
<reference evidence="3 4" key="1">
    <citation type="submission" date="2016-11" db="EMBL/GenBank/DDBJ databases">
        <authorList>
            <person name="Jaros S."/>
            <person name="Januszkiewicz K."/>
            <person name="Wedrychowicz H."/>
        </authorList>
    </citation>
    <scope>NUCLEOTIDE SEQUENCE [LARGE SCALE GENOMIC DNA]</scope>
    <source>
        <strain evidence="3 4">DSM 5091</strain>
    </source>
</reference>
<dbReference type="EMBL" id="FQZT01000008">
    <property type="protein sequence ID" value="SHJ46026.1"/>
    <property type="molecule type" value="Genomic_DNA"/>
</dbReference>
<name>A0A1M6JH65_MALRU</name>
<gene>
    <name evidence="3" type="ORF">SAMN02745165_02447</name>
</gene>
<dbReference type="Proteomes" id="UP000184171">
    <property type="component" value="Unassembled WGS sequence"/>
</dbReference>
<keyword evidence="1" id="KW-0812">Transmembrane</keyword>
<dbReference type="STRING" id="1122189.SAMN02745165_02447"/>
<dbReference type="SUPFAM" id="SSF52821">
    <property type="entry name" value="Rhodanese/Cell cycle control phosphatase"/>
    <property type="match status" value="1"/>
</dbReference>
<evidence type="ECO:0000256" key="1">
    <source>
        <dbReference type="SAM" id="Phobius"/>
    </source>
</evidence>
<accession>A0A1M6JH65</accession>
<dbReference type="RefSeq" id="WP_084092058.1">
    <property type="nucleotide sequence ID" value="NZ_FQZT01000008.1"/>
</dbReference>
<keyword evidence="4" id="KW-1185">Reference proteome</keyword>
<protein>
    <submittedName>
        <fullName evidence="3">Rhodanese-related sulfurtransferase</fullName>
    </submittedName>
</protein>
<dbReference type="CDD" id="cd00158">
    <property type="entry name" value="RHOD"/>
    <property type="match status" value="1"/>
</dbReference>
<keyword evidence="1" id="KW-0472">Membrane</keyword>
<sequence length="176" mass="19217">MSDLHLSPTMKRILLEACIITTVAFAFGLMVNYQMVMNSFAGKSVSTSVEKTADGNSTGGAVTDLLYPDPVDMEEIDDLLAEGALLVDARNNEDYKAGHLKSAISYPIGDAETKLEDFMQQVPKDRTLILYCNGFGCPDSFDLGVFLLNAGYQDVLAYEGGYPEWRDAGRPLEKGL</sequence>
<dbReference type="InterPro" id="IPR036873">
    <property type="entry name" value="Rhodanese-like_dom_sf"/>
</dbReference>
<dbReference type="PANTHER" id="PTHR43031:SF18">
    <property type="entry name" value="RHODANESE-RELATED SULFURTRANSFERASES"/>
    <property type="match status" value="1"/>
</dbReference>
<keyword evidence="3" id="KW-0808">Transferase</keyword>
<proteinExistence type="predicted"/>
<dbReference type="PANTHER" id="PTHR43031">
    <property type="entry name" value="FAD-DEPENDENT OXIDOREDUCTASE"/>
    <property type="match status" value="1"/>
</dbReference>
<organism evidence="3 4">
    <name type="scientific">Malonomonas rubra DSM 5091</name>
    <dbReference type="NCBI Taxonomy" id="1122189"/>
    <lineage>
        <taxon>Bacteria</taxon>
        <taxon>Pseudomonadati</taxon>
        <taxon>Thermodesulfobacteriota</taxon>
        <taxon>Desulfuromonadia</taxon>
        <taxon>Desulfuromonadales</taxon>
        <taxon>Geopsychrobacteraceae</taxon>
        <taxon>Malonomonas</taxon>
    </lineage>
</organism>
<dbReference type="AlphaFoldDB" id="A0A1M6JH65"/>
<dbReference type="Gene3D" id="3.40.250.10">
    <property type="entry name" value="Rhodanese-like domain"/>
    <property type="match status" value="1"/>
</dbReference>
<dbReference type="SMART" id="SM00450">
    <property type="entry name" value="RHOD"/>
    <property type="match status" value="1"/>
</dbReference>
<evidence type="ECO:0000313" key="3">
    <source>
        <dbReference type="EMBL" id="SHJ46026.1"/>
    </source>
</evidence>
<evidence type="ECO:0000259" key="2">
    <source>
        <dbReference type="PROSITE" id="PS50206"/>
    </source>
</evidence>
<evidence type="ECO:0000313" key="4">
    <source>
        <dbReference type="Proteomes" id="UP000184171"/>
    </source>
</evidence>
<feature type="transmembrane region" description="Helical" evidence="1">
    <location>
        <begin position="12"/>
        <end position="33"/>
    </location>
</feature>
<keyword evidence="1" id="KW-1133">Transmembrane helix</keyword>